<dbReference type="CDD" id="cd02440">
    <property type="entry name" value="AdoMet_MTases"/>
    <property type="match status" value="1"/>
</dbReference>
<dbReference type="InterPro" id="IPR029063">
    <property type="entry name" value="SAM-dependent_MTases_sf"/>
</dbReference>
<organism evidence="9 10">
    <name type="scientific">Shewanella mangrovi</name>
    <dbReference type="NCBI Taxonomy" id="1515746"/>
    <lineage>
        <taxon>Bacteria</taxon>
        <taxon>Pseudomonadati</taxon>
        <taxon>Pseudomonadota</taxon>
        <taxon>Gammaproteobacteria</taxon>
        <taxon>Alteromonadales</taxon>
        <taxon>Shewanellaceae</taxon>
        <taxon>Shewanella</taxon>
    </lineage>
</organism>
<dbReference type="eggNOG" id="COG2813">
    <property type="taxonomic scope" value="Bacteria"/>
</dbReference>
<dbReference type="STRING" id="1515746.HR45_01005"/>
<evidence type="ECO:0000256" key="3">
    <source>
        <dbReference type="ARBA" id="ARBA00022603"/>
    </source>
</evidence>
<evidence type="ECO:0000259" key="7">
    <source>
        <dbReference type="Pfam" id="PF05175"/>
    </source>
</evidence>
<keyword evidence="5 6" id="KW-0949">S-adenosyl-L-methionine</keyword>
<protein>
    <recommendedName>
        <fullName evidence="6">Ribosomal RNA small subunit methyltransferase C</fullName>
        <ecNumber evidence="6">2.1.1.172</ecNumber>
    </recommendedName>
    <alternativeName>
        <fullName evidence="6">16S rRNA m2G1207 methyltransferase</fullName>
    </alternativeName>
    <alternativeName>
        <fullName evidence="6">rRNA (guanine-N(2)-)-methyltransferase RsmC</fullName>
    </alternativeName>
</protein>
<dbReference type="InterPro" id="IPR007848">
    <property type="entry name" value="Small_mtfrase_dom"/>
</dbReference>
<comment type="similarity">
    <text evidence="6">Belongs to the methyltransferase superfamily. RsmC family.</text>
</comment>
<accession>A0A094JLS6</accession>
<keyword evidence="10" id="KW-1185">Reference proteome</keyword>
<gene>
    <name evidence="6" type="primary">rsmC</name>
    <name evidence="9" type="ORF">HR45_01005</name>
</gene>
<dbReference type="SUPFAM" id="SSF53335">
    <property type="entry name" value="S-adenosyl-L-methionine-dependent methyltransferases"/>
    <property type="match status" value="1"/>
</dbReference>
<evidence type="ECO:0000256" key="2">
    <source>
        <dbReference type="ARBA" id="ARBA00022552"/>
    </source>
</evidence>
<evidence type="ECO:0000256" key="5">
    <source>
        <dbReference type="ARBA" id="ARBA00022691"/>
    </source>
</evidence>
<proteinExistence type="inferred from homology"/>
<sequence>MLTAPSELLIRNQHLFQDKHTLILNHEADQCAAQLASICASVTTLALDFNHHQALTAANANVTAEFGHQLSDSSAKFDTVVIYFPKAKPLLQYLLTLAAYHLRPDGELIVVGENKGGIRSFNKLKSTFFAQPIKLDNARHCLLYSATCHSHPTHIDINTFVSRYPLVLGERSITICNMVGVFSEKQLDQGTELLLQHLASLNGRVLDFGCGAGVISAALLLQQPELQLECVDINAMALLSCELTLAANNMQAKVYPSDGLAQTEGLFNAIISNPPFHDGLMSTTDIATRFVQDSKRQLAPHGVWQIVANRHLPYSDSIESAFGNVNVVAENNRYKVYQNKI</sequence>
<dbReference type="GO" id="GO:0052914">
    <property type="term" value="F:16S rRNA (guanine(1207)-N(2))-methyltransferase activity"/>
    <property type="evidence" value="ECO:0007669"/>
    <property type="project" value="UniProtKB-EC"/>
</dbReference>
<dbReference type="AlphaFoldDB" id="A0A094JLS6"/>
<keyword evidence="1 6" id="KW-0963">Cytoplasm</keyword>
<evidence type="ECO:0000256" key="1">
    <source>
        <dbReference type="ARBA" id="ARBA00022490"/>
    </source>
</evidence>
<dbReference type="InterPro" id="IPR046977">
    <property type="entry name" value="RsmC/RlmG"/>
</dbReference>
<dbReference type="InterPro" id="IPR013675">
    <property type="entry name" value="Mtase_sm_N"/>
</dbReference>
<dbReference type="Gene3D" id="3.40.50.150">
    <property type="entry name" value="Vaccinia Virus protein VP39"/>
    <property type="match status" value="2"/>
</dbReference>
<reference evidence="9 10" key="1">
    <citation type="submission" date="2014-06" db="EMBL/GenBank/DDBJ databases">
        <title>Shewanella sp. YQH10.</title>
        <authorList>
            <person name="Liu Y."/>
            <person name="Zeng R."/>
        </authorList>
    </citation>
    <scope>NUCLEOTIDE SEQUENCE [LARGE SCALE GENOMIC DNA]</scope>
    <source>
        <strain evidence="9 10">YQH10</strain>
    </source>
</reference>
<comment type="function">
    <text evidence="6">Specifically methylates the guanine in position 1207 of 16S rRNA in the 30S particle.</text>
</comment>
<keyword evidence="3 6" id="KW-0489">Methyltransferase</keyword>
<dbReference type="GO" id="GO:0003676">
    <property type="term" value="F:nucleic acid binding"/>
    <property type="evidence" value="ECO:0007669"/>
    <property type="project" value="InterPro"/>
</dbReference>
<dbReference type="Proteomes" id="UP000029264">
    <property type="component" value="Unassembled WGS sequence"/>
</dbReference>
<evidence type="ECO:0000256" key="4">
    <source>
        <dbReference type="ARBA" id="ARBA00022679"/>
    </source>
</evidence>
<dbReference type="EC" id="2.1.1.172" evidence="6"/>
<dbReference type="InterPro" id="IPR023543">
    <property type="entry name" value="rRNA_ssu_MeTfrase_C"/>
</dbReference>
<comment type="caution">
    <text evidence="9">The sequence shown here is derived from an EMBL/GenBank/DDBJ whole genome shotgun (WGS) entry which is preliminary data.</text>
</comment>
<evidence type="ECO:0000256" key="6">
    <source>
        <dbReference type="HAMAP-Rule" id="MF_01862"/>
    </source>
</evidence>
<dbReference type="HAMAP" id="MF_01862">
    <property type="entry name" value="16SrRNA_methyltr_C"/>
    <property type="match status" value="1"/>
</dbReference>
<evidence type="ECO:0000313" key="10">
    <source>
        <dbReference type="Proteomes" id="UP000029264"/>
    </source>
</evidence>
<keyword evidence="4 6" id="KW-0808">Transferase</keyword>
<dbReference type="InterPro" id="IPR002052">
    <property type="entry name" value="DNA_methylase_N6_adenine_CS"/>
</dbReference>
<dbReference type="PANTHER" id="PTHR47816">
    <property type="entry name" value="RIBOSOMAL RNA SMALL SUBUNIT METHYLTRANSFERASE C"/>
    <property type="match status" value="1"/>
</dbReference>
<dbReference type="PANTHER" id="PTHR47816:SF4">
    <property type="entry name" value="RIBOSOMAL RNA SMALL SUBUNIT METHYLTRANSFERASE C"/>
    <property type="match status" value="1"/>
</dbReference>
<evidence type="ECO:0000313" key="9">
    <source>
        <dbReference type="EMBL" id="KFZ39009.1"/>
    </source>
</evidence>
<evidence type="ECO:0000259" key="8">
    <source>
        <dbReference type="Pfam" id="PF08468"/>
    </source>
</evidence>
<dbReference type="RefSeq" id="WP_037438797.1">
    <property type="nucleotide sequence ID" value="NZ_JPEO01000001.1"/>
</dbReference>
<name>A0A094JLS6_9GAMM</name>
<dbReference type="EMBL" id="JPEO01000001">
    <property type="protein sequence ID" value="KFZ39009.1"/>
    <property type="molecule type" value="Genomic_DNA"/>
</dbReference>
<comment type="subunit">
    <text evidence="6">Monomer.</text>
</comment>
<dbReference type="GO" id="GO:0005737">
    <property type="term" value="C:cytoplasm"/>
    <property type="evidence" value="ECO:0007669"/>
    <property type="project" value="UniProtKB-SubCell"/>
</dbReference>
<dbReference type="PROSITE" id="PS00092">
    <property type="entry name" value="N6_MTASE"/>
    <property type="match status" value="1"/>
</dbReference>
<keyword evidence="2 6" id="KW-0698">rRNA processing</keyword>
<comment type="catalytic activity">
    <reaction evidence="6">
        <text>guanosine(1207) in 16S rRNA + S-adenosyl-L-methionine = N(2)-methylguanosine(1207) in 16S rRNA + S-adenosyl-L-homocysteine + H(+)</text>
        <dbReference type="Rhea" id="RHEA:42736"/>
        <dbReference type="Rhea" id="RHEA-COMP:10213"/>
        <dbReference type="Rhea" id="RHEA-COMP:10214"/>
        <dbReference type="ChEBI" id="CHEBI:15378"/>
        <dbReference type="ChEBI" id="CHEBI:57856"/>
        <dbReference type="ChEBI" id="CHEBI:59789"/>
        <dbReference type="ChEBI" id="CHEBI:74269"/>
        <dbReference type="ChEBI" id="CHEBI:74481"/>
        <dbReference type="EC" id="2.1.1.172"/>
    </reaction>
</comment>
<comment type="subcellular location">
    <subcellularLocation>
        <location evidence="6">Cytoplasm</location>
    </subcellularLocation>
</comment>
<dbReference type="Pfam" id="PF05175">
    <property type="entry name" value="MTS"/>
    <property type="match status" value="1"/>
</dbReference>
<dbReference type="Pfam" id="PF08468">
    <property type="entry name" value="MTS_N"/>
    <property type="match status" value="1"/>
</dbReference>
<dbReference type="OrthoDB" id="9816072at2"/>
<feature type="domain" description="Methyltransferase small N-terminal" evidence="8">
    <location>
        <begin position="6"/>
        <end position="164"/>
    </location>
</feature>
<feature type="domain" description="Methyltransferase small" evidence="7">
    <location>
        <begin position="173"/>
        <end position="338"/>
    </location>
</feature>